<organism evidence="12 13">
    <name type="scientific">Croceicoccus marinus</name>
    <dbReference type="NCBI Taxonomy" id="450378"/>
    <lineage>
        <taxon>Bacteria</taxon>
        <taxon>Pseudomonadati</taxon>
        <taxon>Pseudomonadota</taxon>
        <taxon>Alphaproteobacteria</taxon>
        <taxon>Sphingomonadales</taxon>
        <taxon>Erythrobacteraceae</taxon>
        <taxon>Croceicoccus</taxon>
    </lineage>
</organism>
<dbReference type="EMBL" id="CP019602">
    <property type="protein sequence ID" value="ARU15335.1"/>
    <property type="molecule type" value="Genomic_DNA"/>
</dbReference>
<evidence type="ECO:0000259" key="10">
    <source>
        <dbReference type="Pfam" id="PF25994"/>
    </source>
</evidence>
<gene>
    <name evidence="12" type="ORF">A9D14_03005</name>
</gene>
<evidence type="ECO:0000256" key="1">
    <source>
        <dbReference type="ARBA" id="ARBA00004377"/>
    </source>
</evidence>
<keyword evidence="7" id="KW-1133">Transmembrane helix</keyword>
<sequence>MIARARQGWDRLDSARRLIVVAAIGMLLLLVWSSFAPLDDITRGQGRVIPSSKVQVVQAADPATVEEILIQNGEQVQRGELLIRLNDSESASQLGQLETETERLSARADRLGREASGSGTGCAPGSVCSEEARLQSVRAAANRSREAALAAAVEQRRRDLREGEATVGALEESTRLAQEQVNMLAPLAAKNIVPQTELLSAQRELADLRGRLSGARQGVQRASASVREAQAELASARLDFQQQALNERSEIATRIAVNEQSIRGAEARVQRNELRAPVDGIVNNLQVTTVGGFVSPGETIMQIVPTGERLLVEARIKPSDIAFIKVGDRANVKVTAYDFSIYGGLPGTVRQISADSVYDENERESYYLVQVETSRAFMERAGQRLAIMPGMICDVEIITGRKSVLAYLLTPFTRGLSTALTEQ</sequence>
<feature type="domain" description="AprE-like long alpha-helical hairpin" evidence="10">
    <location>
        <begin position="91"/>
        <end position="267"/>
    </location>
</feature>
<dbReference type="KEGG" id="cman:A9D14_03005"/>
<keyword evidence="13" id="KW-1185">Reference proteome</keyword>
<dbReference type="Proteomes" id="UP000195807">
    <property type="component" value="Chromosome"/>
</dbReference>
<keyword evidence="4 9" id="KW-1003">Cell membrane</keyword>
<dbReference type="RefSeq" id="WP_066842828.1">
    <property type="nucleotide sequence ID" value="NZ_CP019602.1"/>
</dbReference>
<evidence type="ECO:0000256" key="4">
    <source>
        <dbReference type="ARBA" id="ARBA00022475"/>
    </source>
</evidence>
<dbReference type="NCBIfam" id="TIGR01843">
    <property type="entry name" value="type_I_hlyD"/>
    <property type="match status" value="1"/>
</dbReference>
<protein>
    <recommendedName>
        <fullName evidence="9">Membrane fusion protein (MFP) family protein</fullName>
    </recommendedName>
</protein>
<dbReference type="PANTHER" id="PTHR30386">
    <property type="entry name" value="MEMBRANE FUSION SUBUNIT OF EMRAB-TOLC MULTIDRUG EFFLUX PUMP"/>
    <property type="match status" value="1"/>
</dbReference>
<dbReference type="PANTHER" id="PTHR30386:SF26">
    <property type="entry name" value="TRANSPORT PROTEIN COMB"/>
    <property type="match status" value="1"/>
</dbReference>
<evidence type="ECO:0000256" key="9">
    <source>
        <dbReference type="RuleBase" id="RU365093"/>
    </source>
</evidence>
<evidence type="ECO:0000256" key="3">
    <source>
        <dbReference type="ARBA" id="ARBA00022448"/>
    </source>
</evidence>
<keyword evidence="3 9" id="KW-0813">Transport</keyword>
<dbReference type="Gene3D" id="2.40.50.100">
    <property type="match status" value="1"/>
</dbReference>
<dbReference type="SUPFAM" id="SSF111369">
    <property type="entry name" value="HlyD-like secretion proteins"/>
    <property type="match status" value="1"/>
</dbReference>
<dbReference type="AlphaFoldDB" id="A0A1Z1F9A6"/>
<dbReference type="InterPro" id="IPR010129">
    <property type="entry name" value="T1SS_HlyD"/>
</dbReference>
<evidence type="ECO:0000256" key="8">
    <source>
        <dbReference type="ARBA" id="ARBA00023136"/>
    </source>
</evidence>
<dbReference type="InterPro" id="IPR058982">
    <property type="entry name" value="Beta-barrel_AprE"/>
</dbReference>
<evidence type="ECO:0000256" key="6">
    <source>
        <dbReference type="ARBA" id="ARBA00022692"/>
    </source>
</evidence>
<evidence type="ECO:0000256" key="7">
    <source>
        <dbReference type="ARBA" id="ARBA00022989"/>
    </source>
</evidence>
<dbReference type="Gene3D" id="2.40.30.170">
    <property type="match status" value="1"/>
</dbReference>
<dbReference type="STRING" id="450378.GCA_001661675_00599"/>
<dbReference type="InterPro" id="IPR058781">
    <property type="entry name" value="HH_AprE-like"/>
</dbReference>
<accession>A0A1Z1F9A6</accession>
<dbReference type="GO" id="GO:0005886">
    <property type="term" value="C:plasma membrane"/>
    <property type="evidence" value="ECO:0007669"/>
    <property type="project" value="UniProtKB-SubCell"/>
</dbReference>
<dbReference type="PRINTS" id="PR01490">
    <property type="entry name" value="RTXTOXIND"/>
</dbReference>
<dbReference type="GO" id="GO:0015031">
    <property type="term" value="P:protein transport"/>
    <property type="evidence" value="ECO:0007669"/>
    <property type="project" value="InterPro"/>
</dbReference>
<evidence type="ECO:0000259" key="11">
    <source>
        <dbReference type="Pfam" id="PF26002"/>
    </source>
</evidence>
<name>A0A1Z1F9A6_9SPHN</name>
<dbReference type="OrthoDB" id="9810980at2"/>
<dbReference type="InterPro" id="IPR050739">
    <property type="entry name" value="MFP"/>
</dbReference>
<evidence type="ECO:0000313" key="12">
    <source>
        <dbReference type="EMBL" id="ARU15335.1"/>
    </source>
</evidence>
<evidence type="ECO:0000256" key="2">
    <source>
        <dbReference type="ARBA" id="ARBA00009477"/>
    </source>
</evidence>
<dbReference type="Pfam" id="PF26002">
    <property type="entry name" value="Beta-barrel_AprE"/>
    <property type="match status" value="1"/>
</dbReference>
<proteinExistence type="inferred from homology"/>
<evidence type="ECO:0000313" key="13">
    <source>
        <dbReference type="Proteomes" id="UP000195807"/>
    </source>
</evidence>
<keyword evidence="5 9" id="KW-0997">Cell inner membrane</keyword>
<keyword evidence="8" id="KW-0472">Membrane</keyword>
<reference evidence="12 13" key="1">
    <citation type="submission" date="2017-01" db="EMBL/GenBank/DDBJ databases">
        <title>Complete genome sequence of esterase-producing bacterium Croceicoccus marinus E4A9.</title>
        <authorList>
            <person name="Wu Y.-H."/>
            <person name="Cheng H."/>
            <person name="Xu L."/>
            <person name="Huo Y.-Y."/>
            <person name="Wang C.-S."/>
            <person name="Xu X.-W."/>
        </authorList>
    </citation>
    <scope>NUCLEOTIDE SEQUENCE [LARGE SCALE GENOMIC DNA]</scope>
    <source>
        <strain evidence="12 13">E4A9</strain>
    </source>
</reference>
<feature type="domain" description="AprE-like beta-barrel" evidence="11">
    <location>
        <begin position="310"/>
        <end position="400"/>
    </location>
</feature>
<dbReference type="Pfam" id="PF25994">
    <property type="entry name" value="HH_AprE"/>
    <property type="match status" value="1"/>
</dbReference>
<evidence type="ECO:0000256" key="5">
    <source>
        <dbReference type="ARBA" id="ARBA00022519"/>
    </source>
</evidence>
<comment type="similarity">
    <text evidence="2 9">Belongs to the membrane fusion protein (MFP) (TC 8.A.1) family.</text>
</comment>
<comment type="subcellular location">
    <subcellularLocation>
        <location evidence="1 9">Cell inner membrane</location>
        <topology evidence="1 9">Single-pass membrane protein</topology>
    </subcellularLocation>
</comment>
<keyword evidence="6" id="KW-0812">Transmembrane</keyword>